<evidence type="ECO:0000256" key="9">
    <source>
        <dbReference type="SAM" id="Phobius"/>
    </source>
</evidence>
<name>A0A5Q2N385_9FIRM</name>
<evidence type="ECO:0000256" key="1">
    <source>
        <dbReference type="ARBA" id="ARBA00000085"/>
    </source>
</evidence>
<evidence type="ECO:0000259" key="10">
    <source>
        <dbReference type="PROSITE" id="PS50109"/>
    </source>
</evidence>
<gene>
    <name evidence="12" type="ORF">FTV88_2231</name>
</gene>
<keyword evidence="7" id="KW-0067">ATP-binding</keyword>
<dbReference type="Gene3D" id="3.30.450.20">
    <property type="entry name" value="PAS domain"/>
    <property type="match status" value="1"/>
</dbReference>
<keyword evidence="9" id="KW-0812">Transmembrane</keyword>
<feature type="transmembrane region" description="Helical" evidence="9">
    <location>
        <begin position="114"/>
        <end position="132"/>
    </location>
</feature>
<evidence type="ECO:0000256" key="8">
    <source>
        <dbReference type="ARBA" id="ARBA00023012"/>
    </source>
</evidence>
<evidence type="ECO:0000313" key="13">
    <source>
        <dbReference type="Proteomes" id="UP000366051"/>
    </source>
</evidence>
<dbReference type="KEGG" id="hcv:FTV88_2231"/>
<dbReference type="SUPFAM" id="SSF55785">
    <property type="entry name" value="PYP-like sensor domain (PAS domain)"/>
    <property type="match status" value="1"/>
</dbReference>
<evidence type="ECO:0000256" key="6">
    <source>
        <dbReference type="ARBA" id="ARBA00022777"/>
    </source>
</evidence>
<keyword evidence="6" id="KW-0418">Kinase</keyword>
<dbReference type="InterPro" id="IPR035965">
    <property type="entry name" value="PAS-like_dom_sf"/>
</dbReference>
<reference evidence="13" key="1">
    <citation type="submission" date="2019-11" db="EMBL/GenBank/DDBJ databases">
        <title>Genome sequence of Heliorestis convoluta strain HH, an alkaliphilic and minimalistic phototrophic bacterium from a soda lake in Egypt.</title>
        <authorList>
            <person name="Dewey E.D."/>
            <person name="Stokes L.M."/>
            <person name="Burchell B.M."/>
            <person name="Shaffer K.N."/>
            <person name="Huntington A.M."/>
            <person name="Baker J.M."/>
            <person name="Nadendla S."/>
            <person name="Giglio M.G."/>
            <person name="Touchman J.W."/>
            <person name="Blankenship R.E."/>
            <person name="Madigan M.T."/>
            <person name="Sattley W.M."/>
        </authorList>
    </citation>
    <scope>NUCLEOTIDE SEQUENCE [LARGE SCALE GENOMIC DNA]</scope>
    <source>
        <strain evidence="13">HH</strain>
    </source>
</reference>
<protein>
    <recommendedName>
        <fullName evidence="2">histidine kinase</fullName>
        <ecNumber evidence="2">2.7.13.3</ecNumber>
    </recommendedName>
</protein>
<dbReference type="AlphaFoldDB" id="A0A5Q2N385"/>
<keyword evidence="8" id="KW-0902">Two-component regulatory system</keyword>
<keyword evidence="13" id="KW-1185">Reference proteome</keyword>
<dbReference type="InterPro" id="IPR005467">
    <property type="entry name" value="His_kinase_dom"/>
</dbReference>
<dbReference type="InterPro" id="IPR036890">
    <property type="entry name" value="HATPase_C_sf"/>
</dbReference>
<keyword evidence="3" id="KW-0597">Phosphoprotein</keyword>
<dbReference type="InterPro" id="IPR003661">
    <property type="entry name" value="HisK_dim/P_dom"/>
</dbReference>
<dbReference type="PROSITE" id="PS50112">
    <property type="entry name" value="PAS"/>
    <property type="match status" value="1"/>
</dbReference>
<organism evidence="12 13">
    <name type="scientific">Heliorestis convoluta</name>
    <dbReference type="NCBI Taxonomy" id="356322"/>
    <lineage>
        <taxon>Bacteria</taxon>
        <taxon>Bacillati</taxon>
        <taxon>Bacillota</taxon>
        <taxon>Clostridia</taxon>
        <taxon>Eubacteriales</taxon>
        <taxon>Heliobacteriaceae</taxon>
        <taxon>Heliorestis</taxon>
    </lineage>
</organism>
<proteinExistence type="predicted"/>
<dbReference type="CDD" id="cd00075">
    <property type="entry name" value="HATPase"/>
    <property type="match status" value="1"/>
</dbReference>
<dbReference type="InterPro" id="IPR033425">
    <property type="entry name" value="MASE3"/>
</dbReference>
<comment type="catalytic activity">
    <reaction evidence="1">
        <text>ATP + protein L-histidine = ADP + protein N-phospho-L-histidine.</text>
        <dbReference type="EC" id="2.7.13.3"/>
    </reaction>
</comment>
<dbReference type="Gene3D" id="3.30.565.10">
    <property type="entry name" value="Histidine kinase-like ATPase, C-terminal domain"/>
    <property type="match status" value="1"/>
</dbReference>
<dbReference type="InterPro" id="IPR036097">
    <property type="entry name" value="HisK_dim/P_sf"/>
</dbReference>
<dbReference type="Pfam" id="PF17159">
    <property type="entry name" value="MASE3"/>
    <property type="match status" value="1"/>
</dbReference>
<evidence type="ECO:0000256" key="5">
    <source>
        <dbReference type="ARBA" id="ARBA00022741"/>
    </source>
</evidence>
<sequence length="552" mass="62982">MILFHRASPEIHLVGFGFFVVAVMDVIHTISFIGYFQSPLDQHDLSSRFWVAGRFVEALVLLLISKNIIFRTTKWNWLLMSLLLSIILSVFLFYPPAMPSLFINGQGATGTKILMEIVITSMFALALFFRYRKFNSWSTEKDRYVFLALLITIPGELIFAVFTSVNSYLMVLGHLLKICYYYYLFKGIFVSTITAPYRDLELSSERFYKIFHKVPVSLSIVSIDDYKYVDVNKEWVATTGYSREEIINKSQNEFNILTKDMHRLIRNRPVRNILVSFNAKNGETRDVLLTTEAIQLNGKACFLYVGIDITEKNKYEKEMSRLDRLNTVGQMAAGIGHEVRNPLTVVRGFLQLFLIRKDLSPYKKQVELMLSELDQANDIITEFLSLARTKNRESKEMDVNEVINRIMPLLTAEAYKQDKYVTAVLQSVPKTVLDENEIRQLLLNLVKNALDSMPEKGTVTLKTSFEDDVVVLAISDQGTGIPKEIQDNIGAPFFTTKKNGTGLGIATCYKVVENHKAKMDFQSSPQGTTFYIRFTPCPPDSVNESFLALETS</sequence>
<keyword evidence="9" id="KW-1133">Transmembrane helix</keyword>
<dbReference type="PROSITE" id="PS50109">
    <property type="entry name" value="HIS_KIN"/>
    <property type="match status" value="1"/>
</dbReference>
<dbReference type="SUPFAM" id="SSF47384">
    <property type="entry name" value="Homodimeric domain of signal transducing histidine kinase"/>
    <property type="match status" value="1"/>
</dbReference>
<feature type="transmembrane region" description="Helical" evidence="9">
    <location>
        <begin position="77"/>
        <end position="94"/>
    </location>
</feature>
<feature type="domain" description="Histidine kinase" evidence="10">
    <location>
        <begin position="334"/>
        <end position="538"/>
    </location>
</feature>
<feature type="transmembrane region" description="Helical" evidence="9">
    <location>
        <begin position="144"/>
        <end position="168"/>
    </location>
</feature>
<dbReference type="Pfam" id="PF02518">
    <property type="entry name" value="HATPase_c"/>
    <property type="match status" value="1"/>
</dbReference>
<dbReference type="SMART" id="SM00388">
    <property type="entry name" value="HisKA"/>
    <property type="match status" value="1"/>
</dbReference>
<dbReference type="InterPro" id="IPR000014">
    <property type="entry name" value="PAS"/>
</dbReference>
<dbReference type="Pfam" id="PF00512">
    <property type="entry name" value="HisKA"/>
    <property type="match status" value="1"/>
</dbReference>
<dbReference type="GO" id="GO:0000155">
    <property type="term" value="F:phosphorelay sensor kinase activity"/>
    <property type="evidence" value="ECO:0007669"/>
    <property type="project" value="InterPro"/>
</dbReference>
<dbReference type="Proteomes" id="UP000366051">
    <property type="component" value="Chromosome"/>
</dbReference>
<dbReference type="NCBIfam" id="TIGR00229">
    <property type="entry name" value="sensory_box"/>
    <property type="match status" value="1"/>
</dbReference>
<dbReference type="InterPro" id="IPR003594">
    <property type="entry name" value="HATPase_dom"/>
</dbReference>
<dbReference type="SUPFAM" id="SSF55874">
    <property type="entry name" value="ATPase domain of HSP90 chaperone/DNA topoisomerase II/histidine kinase"/>
    <property type="match status" value="1"/>
</dbReference>
<dbReference type="Gene3D" id="1.10.287.130">
    <property type="match status" value="1"/>
</dbReference>
<dbReference type="GO" id="GO:0005524">
    <property type="term" value="F:ATP binding"/>
    <property type="evidence" value="ECO:0007669"/>
    <property type="project" value="UniProtKB-KW"/>
</dbReference>
<dbReference type="EC" id="2.7.13.3" evidence="2"/>
<feature type="transmembrane region" description="Helical" evidence="9">
    <location>
        <begin position="48"/>
        <end position="65"/>
    </location>
</feature>
<keyword evidence="9" id="KW-0472">Membrane</keyword>
<dbReference type="PANTHER" id="PTHR43065:SF46">
    <property type="entry name" value="C4-DICARBOXYLATE TRANSPORT SENSOR PROTEIN DCTB"/>
    <property type="match status" value="1"/>
</dbReference>
<evidence type="ECO:0000256" key="2">
    <source>
        <dbReference type="ARBA" id="ARBA00012438"/>
    </source>
</evidence>
<evidence type="ECO:0000259" key="11">
    <source>
        <dbReference type="PROSITE" id="PS50112"/>
    </source>
</evidence>
<dbReference type="CDD" id="cd00082">
    <property type="entry name" value="HisKA"/>
    <property type="match status" value="1"/>
</dbReference>
<keyword evidence="4" id="KW-0808">Transferase</keyword>
<feature type="domain" description="PAS" evidence="11">
    <location>
        <begin position="203"/>
        <end position="250"/>
    </location>
</feature>
<evidence type="ECO:0000256" key="4">
    <source>
        <dbReference type="ARBA" id="ARBA00022679"/>
    </source>
</evidence>
<dbReference type="PANTHER" id="PTHR43065">
    <property type="entry name" value="SENSOR HISTIDINE KINASE"/>
    <property type="match status" value="1"/>
</dbReference>
<evidence type="ECO:0000256" key="7">
    <source>
        <dbReference type="ARBA" id="ARBA00022840"/>
    </source>
</evidence>
<dbReference type="PRINTS" id="PR00344">
    <property type="entry name" value="BCTRLSENSOR"/>
</dbReference>
<dbReference type="EMBL" id="CP045875">
    <property type="protein sequence ID" value="QGG48329.1"/>
    <property type="molecule type" value="Genomic_DNA"/>
</dbReference>
<dbReference type="Pfam" id="PF13426">
    <property type="entry name" value="PAS_9"/>
    <property type="match status" value="1"/>
</dbReference>
<dbReference type="InterPro" id="IPR004358">
    <property type="entry name" value="Sig_transdc_His_kin-like_C"/>
</dbReference>
<evidence type="ECO:0000256" key="3">
    <source>
        <dbReference type="ARBA" id="ARBA00022553"/>
    </source>
</evidence>
<keyword evidence="5" id="KW-0547">Nucleotide-binding</keyword>
<dbReference type="SMART" id="SM00387">
    <property type="entry name" value="HATPase_c"/>
    <property type="match status" value="1"/>
</dbReference>
<feature type="transmembrane region" description="Helical" evidence="9">
    <location>
        <begin position="12"/>
        <end position="36"/>
    </location>
</feature>
<accession>A0A5Q2N385</accession>
<evidence type="ECO:0000313" key="12">
    <source>
        <dbReference type="EMBL" id="QGG48329.1"/>
    </source>
</evidence>